<accession>A0A151GMJ4</accession>
<proteinExistence type="predicted"/>
<keyword evidence="3" id="KW-1185">Reference proteome</keyword>
<feature type="region of interest" description="Disordered" evidence="1">
    <location>
        <begin position="128"/>
        <end position="151"/>
    </location>
</feature>
<dbReference type="GeneID" id="63718000"/>
<dbReference type="SUPFAM" id="SSF56399">
    <property type="entry name" value="ADP-ribosylation"/>
    <property type="match status" value="1"/>
</dbReference>
<feature type="compositionally biased region" description="Gly residues" evidence="1">
    <location>
        <begin position="303"/>
        <end position="312"/>
    </location>
</feature>
<feature type="compositionally biased region" description="Basic and acidic residues" evidence="1">
    <location>
        <begin position="128"/>
        <end position="140"/>
    </location>
</feature>
<organism evidence="2 3">
    <name type="scientific">Drechmeria coniospora</name>
    <name type="common">Nematophagous fungus</name>
    <name type="synonym">Meria coniospora</name>
    <dbReference type="NCBI Taxonomy" id="98403"/>
    <lineage>
        <taxon>Eukaryota</taxon>
        <taxon>Fungi</taxon>
        <taxon>Dikarya</taxon>
        <taxon>Ascomycota</taxon>
        <taxon>Pezizomycotina</taxon>
        <taxon>Sordariomycetes</taxon>
        <taxon>Hypocreomycetidae</taxon>
        <taxon>Hypocreales</taxon>
        <taxon>Ophiocordycipitaceae</taxon>
        <taxon>Drechmeria</taxon>
    </lineage>
</organism>
<feature type="region of interest" description="Disordered" evidence="1">
    <location>
        <begin position="1"/>
        <end position="27"/>
    </location>
</feature>
<evidence type="ECO:0000313" key="2">
    <source>
        <dbReference type="EMBL" id="KYK58344.1"/>
    </source>
</evidence>
<protein>
    <submittedName>
        <fullName evidence="2">Uncharacterized protein</fullName>
    </submittedName>
</protein>
<evidence type="ECO:0000313" key="3">
    <source>
        <dbReference type="Proteomes" id="UP000076580"/>
    </source>
</evidence>
<feature type="region of interest" description="Disordered" evidence="1">
    <location>
        <begin position="290"/>
        <end position="360"/>
    </location>
</feature>
<dbReference type="Proteomes" id="UP000076580">
    <property type="component" value="Chromosome 02"/>
</dbReference>
<reference evidence="2 3" key="1">
    <citation type="journal article" date="2016" name="Sci. Rep.">
        <title>Insights into Adaptations to a Near-Obligate Nematode Endoparasitic Lifestyle from the Finished Genome of Drechmeria coniospora.</title>
        <authorList>
            <person name="Zhang L."/>
            <person name="Zhou Z."/>
            <person name="Guo Q."/>
            <person name="Fokkens L."/>
            <person name="Miskei M."/>
            <person name="Pocsi I."/>
            <person name="Zhang W."/>
            <person name="Chen M."/>
            <person name="Wang L."/>
            <person name="Sun Y."/>
            <person name="Donzelli B.G."/>
            <person name="Gibson D.M."/>
            <person name="Nelson D.R."/>
            <person name="Luo J.G."/>
            <person name="Rep M."/>
            <person name="Liu H."/>
            <person name="Yang S."/>
            <person name="Wang J."/>
            <person name="Krasnoff S.B."/>
            <person name="Xu Y."/>
            <person name="Molnar I."/>
            <person name="Lin M."/>
        </authorList>
    </citation>
    <scope>NUCLEOTIDE SEQUENCE [LARGE SCALE GENOMIC DNA]</scope>
    <source>
        <strain evidence="2 3">ARSEF 6962</strain>
    </source>
</reference>
<feature type="compositionally biased region" description="Basic and acidic residues" evidence="1">
    <location>
        <begin position="339"/>
        <end position="348"/>
    </location>
</feature>
<dbReference type="Gene3D" id="3.90.210.10">
    <property type="entry name" value="Heat-Labile Enterotoxin, subunit A"/>
    <property type="match status" value="1"/>
</dbReference>
<sequence>MDDDDFFALGLEPDHGPPEAHERWKNSPYIHSKSRKVQPSLLFRYDDRKPEDIFNHGFKTKLESGGGDIMSASFVVSRHTDFAWDDTAYISFSRSLQAVLSGAQNIAHTGKAKFFGVEDWLKIQEHGRQHHDDATYHERNGPPPPAAELPEPAYKTEKWGYIVRPNSKFISFFGTLGPAGFSEKEFISEQDYGSIGHVSSNRIIGAFRVSDGQLMVQFNLNYDHRFDSQRASKGYPGLAFINDKAIAEQIINGANRDDERLKALYKSPIPTENLETPMPLSEVVKKFTLHTPRQDGSLQNKGSGQGKLGGAGDLVDQNKDGHRTTNIGDGSSRQDSNPDPEKPTENRQHVLNVDPQGPIDCAGDNDCSLRTSKTQCRLFRRKGVGGRLRSFFWR</sequence>
<gene>
    <name evidence="2" type="ORF">DCS_05357</name>
</gene>
<dbReference type="RefSeq" id="XP_040657696.1">
    <property type="nucleotide sequence ID" value="XM_040802663.1"/>
</dbReference>
<name>A0A151GMJ4_DRECN</name>
<dbReference type="AlphaFoldDB" id="A0A151GMJ4"/>
<comment type="caution">
    <text evidence="2">The sequence shown here is derived from an EMBL/GenBank/DDBJ whole genome shotgun (WGS) entry which is preliminary data.</text>
</comment>
<dbReference type="InParanoid" id="A0A151GMJ4"/>
<feature type="compositionally biased region" description="Basic and acidic residues" evidence="1">
    <location>
        <begin position="12"/>
        <end position="25"/>
    </location>
</feature>
<dbReference type="EMBL" id="LAYC01000002">
    <property type="protein sequence ID" value="KYK58344.1"/>
    <property type="molecule type" value="Genomic_DNA"/>
</dbReference>
<feature type="compositionally biased region" description="Polar residues" evidence="1">
    <location>
        <begin position="324"/>
        <end position="337"/>
    </location>
</feature>
<evidence type="ECO:0000256" key="1">
    <source>
        <dbReference type="SAM" id="MobiDB-lite"/>
    </source>
</evidence>